<proteinExistence type="predicted"/>
<evidence type="ECO:0000313" key="2">
    <source>
        <dbReference type="Proteomes" id="UP000887320"/>
    </source>
</evidence>
<gene>
    <name evidence="1" type="ORF">KW868_06430</name>
</gene>
<accession>A0A8X8GE24</accession>
<evidence type="ECO:0000313" key="1">
    <source>
        <dbReference type="EMBL" id="MCF0264107.1"/>
    </source>
</evidence>
<dbReference type="AlphaFoldDB" id="A0A8X8GE24"/>
<sequence>MHKFSKIELVTNHLTKALEDYLKLKMSCDGVYTQTTKTEDENYKIEVVIDPPSDVLETFKNIAHDIKEYLDAIDYKGKFEFKFIV</sequence>
<protein>
    <submittedName>
        <fullName evidence="1">Uncharacterized protein</fullName>
    </submittedName>
</protein>
<comment type="caution">
    <text evidence="1">The sequence shown here is derived from an EMBL/GenBank/DDBJ whole genome shotgun (WGS) entry which is preliminary data.</text>
</comment>
<reference evidence="1" key="1">
    <citation type="submission" date="2021-07" db="EMBL/GenBank/DDBJ databases">
        <authorList>
            <person name="Fernandez M."/>
            <person name="Pereira P."/>
            <person name="Torres Tejerizo G.A."/>
            <person name="Gonzalez P."/>
            <person name="Agostini E."/>
        </authorList>
    </citation>
    <scope>NUCLEOTIDE SEQUENCE</scope>
    <source>
        <strain evidence="1">SFC 500-1A</strain>
    </source>
</reference>
<dbReference type="EMBL" id="JAHWXT010000001">
    <property type="protein sequence ID" value="MCF0264107.1"/>
    <property type="molecule type" value="Genomic_DNA"/>
</dbReference>
<organism evidence="1 2">
    <name type="scientific">Acinetobacter guillouiae</name>
    <name type="common">Acinetobacter genomosp. 11</name>
    <dbReference type="NCBI Taxonomy" id="106649"/>
    <lineage>
        <taxon>Bacteria</taxon>
        <taxon>Pseudomonadati</taxon>
        <taxon>Pseudomonadota</taxon>
        <taxon>Gammaproteobacteria</taxon>
        <taxon>Moraxellales</taxon>
        <taxon>Moraxellaceae</taxon>
        <taxon>Acinetobacter</taxon>
    </lineage>
</organism>
<name>A0A8X8GE24_ACIGI</name>
<dbReference type="Proteomes" id="UP000887320">
    <property type="component" value="Unassembled WGS sequence"/>
</dbReference>
<dbReference type="RefSeq" id="WP_234623000.1">
    <property type="nucleotide sequence ID" value="NZ_JAHWXT010000001.1"/>
</dbReference>